<dbReference type="Pfam" id="PF00892">
    <property type="entry name" value="EamA"/>
    <property type="match status" value="1"/>
</dbReference>
<dbReference type="InterPro" id="IPR000620">
    <property type="entry name" value="EamA_dom"/>
</dbReference>
<organism evidence="9 10">
    <name type="scientific">Papaver somniferum</name>
    <name type="common">Opium poppy</name>
    <dbReference type="NCBI Taxonomy" id="3469"/>
    <lineage>
        <taxon>Eukaryota</taxon>
        <taxon>Viridiplantae</taxon>
        <taxon>Streptophyta</taxon>
        <taxon>Embryophyta</taxon>
        <taxon>Tracheophyta</taxon>
        <taxon>Spermatophyta</taxon>
        <taxon>Magnoliopsida</taxon>
        <taxon>Ranunculales</taxon>
        <taxon>Papaveraceae</taxon>
        <taxon>Papaveroideae</taxon>
        <taxon>Papaver</taxon>
    </lineage>
</organism>
<dbReference type="Proteomes" id="UP000316621">
    <property type="component" value="Chromosome 1"/>
</dbReference>
<dbReference type="InterPro" id="IPR037185">
    <property type="entry name" value="EmrE-like"/>
</dbReference>
<keyword evidence="4 7" id="KW-1133">Transmembrane helix</keyword>
<dbReference type="OMA" id="TQMALIG"/>
<accession>A0A4Y7IBJ2</accession>
<evidence type="ECO:0000256" key="3">
    <source>
        <dbReference type="ARBA" id="ARBA00022692"/>
    </source>
</evidence>
<keyword evidence="10" id="KW-1185">Reference proteome</keyword>
<dbReference type="PANTHER" id="PTHR22911:SF6">
    <property type="entry name" value="SOLUTE CARRIER FAMILY 35 MEMBER G1"/>
    <property type="match status" value="1"/>
</dbReference>
<feature type="compositionally biased region" description="Gly residues" evidence="6">
    <location>
        <begin position="17"/>
        <end position="27"/>
    </location>
</feature>
<feature type="transmembrane region" description="Helical" evidence="7">
    <location>
        <begin position="234"/>
        <end position="254"/>
    </location>
</feature>
<sequence>MEILSPSSISSSVEMSNGGGGGGGGGGEHVIELVNNSTDAEISSLTDEIAPLLPQVDKSKINIFTLSYPRRKQSKERVVKSGEVEVALFNQFVSWAWSGSKYSGLLCMALSSLVYCVMDILSDIFTVEAIPLFETIFARCTIVMILSLVWLRKTGQPIFGPANVRHLLASRALIGFLSLFSFIYSVQNLPLSQAIVLNFTTPVMASIAARIFLQEKLKFTDIGGMGHDIELPRSIGLACSFFGLLFIFRPMLIAQGGIAQTTELGNSYIVRVNHPFFAVLVGLFSSITGGISYCLIRAGAKASDQPVVTVFSFSLVACPAAAVSTFLLQSYVLPSFSSIFLMVVLGTFAFFAEVLLARGLQLEKTSKVANMHYIEPLLLQLAGMGLSRLTPSFGRLVGCLLILVSVCCTICFGPEKEIE</sequence>
<feature type="transmembrane region" description="Helical" evidence="7">
    <location>
        <begin position="308"/>
        <end position="329"/>
    </location>
</feature>
<dbReference type="GO" id="GO:0016020">
    <property type="term" value="C:membrane"/>
    <property type="evidence" value="ECO:0007669"/>
    <property type="project" value="UniProtKB-SubCell"/>
</dbReference>
<dbReference type="AlphaFoldDB" id="A0A4Y7IBJ2"/>
<feature type="transmembrane region" description="Helical" evidence="7">
    <location>
        <begin position="132"/>
        <end position="151"/>
    </location>
</feature>
<evidence type="ECO:0000256" key="7">
    <source>
        <dbReference type="SAM" id="Phobius"/>
    </source>
</evidence>
<evidence type="ECO:0000313" key="9">
    <source>
        <dbReference type="EMBL" id="RZC46204.1"/>
    </source>
</evidence>
<gene>
    <name evidence="9" type="ORF">C5167_039159</name>
</gene>
<comment type="similarity">
    <text evidence="2">Belongs to the drug/metabolite transporter (DMT) superfamily. Plant drug/metabolite exporter (P-DME) (TC 2.A.7.4) family.</text>
</comment>
<keyword evidence="5 7" id="KW-0472">Membrane</keyword>
<comment type="subcellular location">
    <subcellularLocation>
        <location evidence="1">Membrane</location>
        <topology evidence="1">Multi-pass membrane protein</topology>
    </subcellularLocation>
</comment>
<dbReference type="STRING" id="3469.A0A4Y7IBJ2"/>
<feature type="region of interest" description="Disordered" evidence="6">
    <location>
        <begin position="1"/>
        <end position="27"/>
    </location>
</feature>
<dbReference type="EMBL" id="CM010715">
    <property type="protein sequence ID" value="RZC46204.1"/>
    <property type="molecule type" value="Genomic_DNA"/>
</dbReference>
<reference evidence="9 10" key="1">
    <citation type="journal article" date="2018" name="Science">
        <title>The opium poppy genome and morphinan production.</title>
        <authorList>
            <person name="Guo L."/>
            <person name="Winzer T."/>
            <person name="Yang X."/>
            <person name="Li Y."/>
            <person name="Ning Z."/>
            <person name="He Z."/>
            <person name="Teodor R."/>
            <person name="Lu Y."/>
            <person name="Bowser T.A."/>
            <person name="Graham I.A."/>
            <person name="Ye K."/>
        </authorList>
    </citation>
    <scope>NUCLEOTIDE SEQUENCE [LARGE SCALE GENOMIC DNA]</scope>
    <source>
        <strain evidence="10">cv. HN1</strain>
        <tissue evidence="9">Leaves</tissue>
    </source>
</reference>
<feature type="transmembrane region" description="Helical" evidence="7">
    <location>
        <begin position="274"/>
        <end position="296"/>
    </location>
</feature>
<keyword evidence="3 7" id="KW-0812">Transmembrane</keyword>
<dbReference type="PANTHER" id="PTHR22911">
    <property type="entry name" value="ACYL-MALONYL CONDENSING ENZYME-RELATED"/>
    <property type="match status" value="1"/>
</dbReference>
<feature type="transmembrane region" description="Helical" evidence="7">
    <location>
        <begin position="393"/>
        <end position="413"/>
    </location>
</feature>
<feature type="domain" description="EamA" evidence="8">
    <location>
        <begin position="103"/>
        <end position="225"/>
    </location>
</feature>
<evidence type="ECO:0000256" key="1">
    <source>
        <dbReference type="ARBA" id="ARBA00004141"/>
    </source>
</evidence>
<feature type="transmembrane region" description="Helical" evidence="7">
    <location>
        <begin position="172"/>
        <end position="189"/>
    </location>
</feature>
<feature type="transmembrane region" description="Helical" evidence="7">
    <location>
        <begin position="195"/>
        <end position="213"/>
    </location>
</feature>
<dbReference type="SUPFAM" id="SSF103481">
    <property type="entry name" value="Multidrug resistance efflux transporter EmrE"/>
    <property type="match status" value="2"/>
</dbReference>
<evidence type="ECO:0000256" key="5">
    <source>
        <dbReference type="ARBA" id="ARBA00023136"/>
    </source>
</evidence>
<dbReference type="Gramene" id="RZC46204">
    <property type="protein sequence ID" value="RZC46204"/>
    <property type="gene ID" value="C5167_039159"/>
</dbReference>
<name>A0A4Y7IBJ2_PAPSO</name>
<feature type="compositionally biased region" description="Low complexity" evidence="6">
    <location>
        <begin position="1"/>
        <end position="16"/>
    </location>
</feature>
<feature type="transmembrane region" description="Helical" evidence="7">
    <location>
        <begin position="335"/>
        <end position="356"/>
    </location>
</feature>
<evidence type="ECO:0000256" key="4">
    <source>
        <dbReference type="ARBA" id="ARBA00022989"/>
    </source>
</evidence>
<evidence type="ECO:0000313" key="10">
    <source>
        <dbReference type="Proteomes" id="UP000316621"/>
    </source>
</evidence>
<evidence type="ECO:0000256" key="6">
    <source>
        <dbReference type="SAM" id="MobiDB-lite"/>
    </source>
</evidence>
<evidence type="ECO:0000259" key="8">
    <source>
        <dbReference type="Pfam" id="PF00892"/>
    </source>
</evidence>
<protein>
    <recommendedName>
        <fullName evidence="8">EamA domain-containing protein</fullName>
    </recommendedName>
</protein>
<evidence type="ECO:0000256" key="2">
    <source>
        <dbReference type="ARBA" id="ARBA00007635"/>
    </source>
</evidence>
<proteinExistence type="inferred from homology"/>